<evidence type="ECO:0000313" key="2">
    <source>
        <dbReference type="Proteomes" id="UP000009026"/>
    </source>
</evidence>
<protein>
    <submittedName>
        <fullName evidence="1">Putative lipoprotein</fullName>
    </submittedName>
</protein>
<evidence type="ECO:0000313" key="1">
    <source>
        <dbReference type="EMBL" id="AKQ63218.1"/>
    </source>
</evidence>
<organism evidence="1 2">
    <name type="scientific">Pseudomyxococcus hansupus</name>
    <dbReference type="NCBI Taxonomy" id="1297742"/>
    <lineage>
        <taxon>Bacteria</taxon>
        <taxon>Pseudomonadati</taxon>
        <taxon>Myxococcota</taxon>
        <taxon>Myxococcia</taxon>
        <taxon>Myxococcales</taxon>
        <taxon>Cystobacterineae</taxon>
        <taxon>Myxococcaceae</taxon>
        <taxon>Pseudomyxococcus</taxon>
    </lineage>
</organism>
<dbReference type="EMBL" id="CP012109">
    <property type="protein sequence ID" value="AKQ63218.1"/>
    <property type="molecule type" value="Genomic_DNA"/>
</dbReference>
<dbReference type="KEGG" id="mym:A176_000130"/>
<sequence>MLFWPTMRNRLLLCCALTALTGCSKKGGDEDATLLPQVKAGLAAREAKLSSYRIAGTVQDTGLEPVTFTFDYRAPQRLRGTLGPPASRTFSWDGSRFFQQLNAEKQFVTFTSELPPAQLAGFLSETFHPFIPEGFRTPLLLSHATVRRATHPLAPQAVELTQKLEGEAQGLEMTYVLRWPQLDFLSRRTRAPGGAEAEERVEEEDCDAALDLCVPKRLGRWQGGKRVGETVLTRVELGAALPNDAFTLTAPEGYDVQTRTLVPSSPTTPPAGG</sequence>
<keyword evidence="2" id="KW-1185">Reference proteome</keyword>
<keyword evidence="1" id="KW-0449">Lipoprotein</keyword>
<accession>A0A0H4WNS5</accession>
<reference evidence="1 2" key="1">
    <citation type="journal article" date="2016" name="PLoS ONE">
        <title>Complete Genome Sequence and Comparative Genomics of a Novel Myxobacterium Myxococcus hansupus.</title>
        <authorList>
            <person name="Sharma G."/>
            <person name="Narwani T."/>
            <person name="Subramanian S."/>
        </authorList>
    </citation>
    <scope>NUCLEOTIDE SEQUENCE [LARGE SCALE GENOMIC DNA]</scope>
    <source>
        <strain evidence="2">mixupus</strain>
    </source>
</reference>
<dbReference type="AlphaFoldDB" id="A0A0H4WNS5"/>
<dbReference type="STRING" id="1297742.A176_000130"/>
<proteinExistence type="predicted"/>
<name>A0A0H4WNS5_9BACT</name>
<dbReference type="Proteomes" id="UP000009026">
    <property type="component" value="Chromosome"/>
</dbReference>
<gene>
    <name evidence="1" type="ORF">A176_000130</name>
</gene>
<dbReference type="PATRIC" id="fig|1297742.4.peg.132"/>